<proteinExistence type="predicted"/>
<gene>
    <name evidence="1" type="ORF">DOFOFD_11975</name>
</gene>
<evidence type="ECO:0000313" key="2">
    <source>
        <dbReference type="Proteomes" id="UP001312908"/>
    </source>
</evidence>
<keyword evidence="2" id="KW-1185">Reference proteome</keyword>
<name>A0ABU7U7V4_9PROT</name>
<dbReference type="Proteomes" id="UP001312908">
    <property type="component" value="Unassembled WGS sequence"/>
</dbReference>
<evidence type="ECO:0000313" key="1">
    <source>
        <dbReference type="EMBL" id="MEE8659715.1"/>
    </source>
</evidence>
<organism evidence="1 2">
    <name type="scientific">Sorlinia euscelidii</name>
    <dbReference type="NCBI Taxonomy" id="3081148"/>
    <lineage>
        <taxon>Bacteria</taxon>
        <taxon>Pseudomonadati</taxon>
        <taxon>Pseudomonadota</taxon>
        <taxon>Alphaproteobacteria</taxon>
        <taxon>Acetobacterales</taxon>
        <taxon>Acetobacteraceae</taxon>
        <taxon>Sorlinia</taxon>
    </lineage>
</organism>
<sequence length="81" mass="8617">MIKGGKGRSVFNLGGSNNYIRSEGQDTINGVQGAIDTVSLIGGGPQRRFIPMPPSSIFQRIIPSASPITARFSVGQPLESW</sequence>
<comment type="caution">
    <text evidence="1">The sequence shown here is derived from an EMBL/GenBank/DDBJ whole genome shotgun (WGS) entry which is preliminary data.</text>
</comment>
<protein>
    <submittedName>
        <fullName evidence="1">Uncharacterized protein</fullName>
    </submittedName>
</protein>
<dbReference type="EMBL" id="JAWJZY010000014">
    <property type="protein sequence ID" value="MEE8659715.1"/>
    <property type="molecule type" value="Genomic_DNA"/>
</dbReference>
<reference evidence="1 2" key="1">
    <citation type="submission" date="2023-10" db="EMBL/GenBank/DDBJ databases">
        <title>Sorlinia euscelidii gen. nov., sp. nov., an acetic acid bacteria isolated from the gut of Euscelidius variegatus emitter.</title>
        <authorList>
            <person name="Michoud G."/>
            <person name="Marasco R."/>
            <person name="Seferji K."/>
            <person name="Gonella E."/>
            <person name="Garuglieri E."/>
            <person name="Alma A."/>
            <person name="Mapelli F."/>
            <person name="Borin S."/>
            <person name="Daffonchio D."/>
            <person name="Crotti E."/>
        </authorList>
    </citation>
    <scope>NUCLEOTIDE SEQUENCE [LARGE SCALE GENOMIC DNA]</scope>
    <source>
        <strain evidence="1 2">EV16P</strain>
    </source>
</reference>
<accession>A0ABU7U7V4</accession>